<evidence type="ECO:0000313" key="6">
    <source>
        <dbReference type="Proteomes" id="UP000509303"/>
    </source>
</evidence>
<evidence type="ECO:0000256" key="3">
    <source>
        <dbReference type="SAM" id="MobiDB-lite"/>
    </source>
</evidence>
<dbReference type="GO" id="GO:0016887">
    <property type="term" value="F:ATP hydrolysis activity"/>
    <property type="evidence" value="ECO:0007669"/>
    <property type="project" value="InterPro"/>
</dbReference>
<dbReference type="SUPFAM" id="SSF52540">
    <property type="entry name" value="P-loop containing nucleoside triphosphate hydrolases"/>
    <property type="match status" value="2"/>
</dbReference>
<feature type="region of interest" description="Disordered" evidence="3">
    <location>
        <begin position="189"/>
        <end position="221"/>
    </location>
</feature>
<dbReference type="InterPro" id="IPR003593">
    <property type="entry name" value="AAA+_ATPase"/>
</dbReference>
<dbReference type="Gene3D" id="3.40.50.300">
    <property type="entry name" value="P-loop containing nucleotide triphosphate hydrolases"/>
    <property type="match status" value="1"/>
</dbReference>
<dbReference type="InterPro" id="IPR003439">
    <property type="entry name" value="ABC_transporter-like_ATP-bd"/>
</dbReference>
<dbReference type="CDD" id="cd03214">
    <property type="entry name" value="ABC_Iron-Siderophores_B12_Hemin"/>
    <property type="match status" value="1"/>
</dbReference>
<evidence type="ECO:0000313" key="5">
    <source>
        <dbReference type="EMBL" id="QKW50650.1"/>
    </source>
</evidence>
<feature type="compositionally biased region" description="Gly residues" evidence="3">
    <location>
        <begin position="205"/>
        <end position="221"/>
    </location>
</feature>
<dbReference type="Proteomes" id="UP000509303">
    <property type="component" value="Chromosome"/>
</dbReference>
<dbReference type="EMBL" id="CP054929">
    <property type="protein sequence ID" value="QKW50650.1"/>
    <property type="molecule type" value="Genomic_DNA"/>
</dbReference>
<name>A0A7H8N7W6_9ACTN</name>
<proteinExistence type="predicted"/>
<dbReference type="AlphaFoldDB" id="A0A7H8N7W6"/>
<evidence type="ECO:0000256" key="1">
    <source>
        <dbReference type="ARBA" id="ARBA00022741"/>
    </source>
</evidence>
<dbReference type="InterPro" id="IPR017871">
    <property type="entry name" value="ABC_transporter-like_CS"/>
</dbReference>
<dbReference type="PANTHER" id="PTHR42794:SF2">
    <property type="entry name" value="ABC TRANSPORTER ATP-BINDING PROTEIN"/>
    <property type="match status" value="1"/>
</dbReference>
<reference evidence="5 6" key="1">
    <citation type="submission" date="2020-06" db="EMBL/GenBank/DDBJ databases">
        <title>Genome mining for natural products.</title>
        <authorList>
            <person name="Zhang B."/>
            <person name="Shi J."/>
            <person name="Ge H."/>
        </authorList>
    </citation>
    <scope>NUCLEOTIDE SEQUENCE [LARGE SCALE GENOMIC DNA]</scope>
    <source>
        <strain evidence="5 6">NA00687</strain>
    </source>
</reference>
<dbReference type="GO" id="GO:0005524">
    <property type="term" value="F:ATP binding"/>
    <property type="evidence" value="ECO:0007669"/>
    <property type="project" value="UniProtKB-KW"/>
</dbReference>
<dbReference type="PANTHER" id="PTHR42794">
    <property type="entry name" value="HEMIN IMPORT ATP-BINDING PROTEIN HMUV"/>
    <property type="match status" value="1"/>
</dbReference>
<dbReference type="InterPro" id="IPR027417">
    <property type="entry name" value="P-loop_NTPase"/>
</dbReference>
<dbReference type="SMART" id="SM00382">
    <property type="entry name" value="AAA"/>
    <property type="match status" value="1"/>
</dbReference>
<evidence type="ECO:0000259" key="4">
    <source>
        <dbReference type="PROSITE" id="PS50893"/>
    </source>
</evidence>
<feature type="domain" description="ABC transporter" evidence="4">
    <location>
        <begin position="3"/>
        <end position="274"/>
    </location>
</feature>
<keyword evidence="1" id="KW-0547">Nucleotide-binding</keyword>
<gene>
    <name evidence="5" type="ORF">HUT08_15145</name>
</gene>
<keyword evidence="2 5" id="KW-0067">ATP-binding</keyword>
<organism evidence="5 6">
    <name type="scientific">Streptomyces buecherae</name>
    <dbReference type="NCBI Taxonomy" id="2763006"/>
    <lineage>
        <taxon>Bacteria</taxon>
        <taxon>Bacillati</taxon>
        <taxon>Actinomycetota</taxon>
        <taxon>Actinomycetes</taxon>
        <taxon>Kitasatosporales</taxon>
        <taxon>Streptomycetaceae</taxon>
        <taxon>Streptomyces</taxon>
    </lineage>
</organism>
<sequence length="305" mass="31510">MRIDIEHLSVRIGGAELVADATVRAASGQVVGLVGPNGSGKSTLLRCAYRALRPSAGAVLVDGDDLHALSPREGARRLAALPQESSSEFDFTVGEVVAMGRMPHQSATGRVSAADARACAEALATVGAGHLVDRGFLTLSGGEKQRVLIARALAQQPRVLVLDEPTNHLDIAQQLEVLALLRAAPRATAGPGAADAQRPDAEPGSGPGAEPGSGPGGEAGPTGGLTVLTALHDLNLAAQHCDLLYVIAHGRIVTFGPPHEVLTPTLLAEVFQVRGHQVRHPVSGALQLLFDRLPHQSATTVPATR</sequence>
<dbReference type="PROSITE" id="PS50893">
    <property type="entry name" value="ABC_TRANSPORTER_2"/>
    <property type="match status" value="1"/>
</dbReference>
<dbReference type="Pfam" id="PF00005">
    <property type="entry name" value="ABC_tran"/>
    <property type="match status" value="1"/>
</dbReference>
<dbReference type="PROSITE" id="PS00211">
    <property type="entry name" value="ABC_TRANSPORTER_1"/>
    <property type="match status" value="1"/>
</dbReference>
<dbReference type="RefSeq" id="WP_176162383.1">
    <property type="nucleotide sequence ID" value="NZ_CP054929.1"/>
</dbReference>
<keyword evidence="6" id="KW-1185">Reference proteome</keyword>
<feature type="compositionally biased region" description="Low complexity" evidence="3">
    <location>
        <begin position="189"/>
        <end position="204"/>
    </location>
</feature>
<evidence type="ECO:0000256" key="2">
    <source>
        <dbReference type="ARBA" id="ARBA00022840"/>
    </source>
</evidence>
<protein>
    <submittedName>
        <fullName evidence="5">ABC transporter ATP-binding protein</fullName>
    </submittedName>
</protein>
<accession>A0A7H8N7W6</accession>